<comment type="subcellular location">
    <subcellularLocation>
        <location evidence="1">Nucleus</location>
    </subcellularLocation>
</comment>
<dbReference type="Pfam" id="PF00096">
    <property type="entry name" value="zf-C2H2"/>
    <property type="match status" value="4"/>
</dbReference>
<feature type="domain" description="C2H2-type" evidence="13">
    <location>
        <begin position="456"/>
        <end position="486"/>
    </location>
</feature>
<dbReference type="GO" id="GO:0000785">
    <property type="term" value="C:chromatin"/>
    <property type="evidence" value="ECO:0007669"/>
    <property type="project" value="TreeGrafter"/>
</dbReference>
<dbReference type="FunFam" id="3.30.160.60:FF:002343">
    <property type="entry name" value="Zinc finger protein 33A"/>
    <property type="match status" value="1"/>
</dbReference>
<dbReference type="FunFam" id="3.30.160.60:FF:000770">
    <property type="entry name" value="zinc finger protein 16"/>
    <property type="match status" value="1"/>
</dbReference>
<dbReference type="GO" id="GO:0000981">
    <property type="term" value="F:DNA-binding transcription factor activity, RNA polymerase II-specific"/>
    <property type="evidence" value="ECO:0007669"/>
    <property type="project" value="TreeGrafter"/>
</dbReference>
<evidence type="ECO:0000256" key="9">
    <source>
        <dbReference type="ARBA" id="ARBA00023163"/>
    </source>
</evidence>
<keyword evidence="10" id="KW-0539">Nucleus</keyword>
<dbReference type="Gene3D" id="3.30.160.60">
    <property type="entry name" value="Classic Zinc Finger"/>
    <property type="match status" value="4"/>
</dbReference>
<comment type="similarity">
    <text evidence="2">Belongs to the krueppel C2H2-type zinc-finger protein family.</text>
</comment>
<evidence type="ECO:0000256" key="12">
    <source>
        <dbReference type="SAM" id="MobiDB-lite"/>
    </source>
</evidence>
<dbReference type="SUPFAM" id="SSF57667">
    <property type="entry name" value="beta-beta-alpha zinc fingers"/>
    <property type="match status" value="2"/>
</dbReference>
<dbReference type="InterPro" id="IPR036236">
    <property type="entry name" value="Znf_C2H2_sf"/>
</dbReference>
<evidence type="ECO:0000256" key="7">
    <source>
        <dbReference type="ARBA" id="ARBA00023015"/>
    </source>
</evidence>
<keyword evidence="8" id="KW-0238">DNA-binding</keyword>
<proteinExistence type="inferred from homology"/>
<evidence type="ECO:0000259" key="13">
    <source>
        <dbReference type="PROSITE" id="PS50157"/>
    </source>
</evidence>
<evidence type="ECO:0000256" key="10">
    <source>
        <dbReference type="ARBA" id="ARBA00023242"/>
    </source>
</evidence>
<dbReference type="EMBL" id="JASBNA010000003">
    <property type="protein sequence ID" value="KAK7693710.1"/>
    <property type="molecule type" value="Genomic_DNA"/>
</dbReference>
<evidence type="ECO:0000256" key="4">
    <source>
        <dbReference type="ARBA" id="ARBA00022737"/>
    </source>
</evidence>
<dbReference type="GO" id="GO:0005667">
    <property type="term" value="C:transcription regulator complex"/>
    <property type="evidence" value="ECO:0007669"/>
    <property type="project" value="TreeGrafter"/>
</dbReference>
<dbReference type="PROSITE" id="PS00028">
    <property type="entry name" value="ZINC_FINGER_C2H2_1"/>
    <property type="match status" value="4"/>
</dbReference>
<evidence type="ECO:0000256" key="2">
    <source>
        <dbReference type="ARBA" id="ARBA00006991"/>
    </source>
</evidence>
<comment type="caution">
    <text evidence="14">The sequence shown here is derived from an EMBL/GenBank/DDBJ whole genome shotgun (WGS) entry which is preliminary data.</text>
</comment>
<dbReference type="GO" id="GO:0031519">
    <property type="term" value="C:PcG protein complex"/>
    <property type="evidence" value="ECO:0007669"/>
    <property type="project" value="TreeGrafter"/>
</dbReference>
<dbReference type="PANTHER" id="PTHR14003:SF22">
    <property type="entry name" value="FINGER DOMAIN PROTEIN, PUTATIVE (AFU_ORTHOLOGUE AFUA_4G11480)-RELATED"/>
    <property type="match status" value="1"/>
</dbReference>
<evidence type="ECO:0000313" key="14">
    <source>
        <dbReference type="EMBL" id="KAK7693710.1"/>
    </source>
</evidence>
<evidence type="ECO:0000313" key="15">
    <source>
        <dbReference type="Proteomes" id="UP001385951"/>
    </source>
</evidence>
<accession>A0AAW0GRN2</accession>
<dbReference type="PANTHER" id="PTHR14003">
    <property type="entry name" value="TRANSCRIPTIONAL REPRESSOR PROTEIN YY"/>
    <property type="match status" value="1"/>
</dbReference>
<feature type="domain" description="C2H2-type" evidence="13">
    <location>
        <begin position="396"/>
        <end position="425"/>
    </location>
</feature>
<evidence type="ECO:0000256" key="5">
    <source>
        <dbReference type="ARBA" id="ARBA00022771"/>
    </source>
</evidence>
<keyword evidence="3" id="KW-0479">Metal-binding</keyword>
<feature type="compositionally biased region" description="Acidic residues" evidence="12">
    <location>
        <begin position="186"/>
        <end position="199"/>
    </location>
</feature>
<feature type="compositionally biased region" description="Low complexity" evidence="12">
    <location>
        <begin position="330"/>
        <end position="339"/>
    </location>
</feature>
<dbReference type="FunFam" id="3.30.160.60:FF:000295">
    <property type="entry name" value="zinc finger protein 19"/>
    <property type="match status" value="1"/>
</dbReference>
<organism evidence="14 15">
    <name type="scientific">Cerrena zonata</name>
    <dbReference type="NCBI Taxonomy" id="2478898"/>
    <lineage>
        <taxon>Eukaryota</taxon>
        <taxon>Fungi</taxon>
        <taxon>Dikarya</taxon>
        <taxon>Basidiomycota</taxon>
        <taxon>Agaricomycotina</taxon>
        <taxon>Agaricomycetes</taxon>
        <taxon>Polyporales</taxon>
        <taxon>Cerrenaceae</taxon>
        <taxon>Cerrena</taxon>
    </lineage>
</organism>
<feature type="region of interest" description="Disordered" evidence="12">
    <location>
        <begin position="128"/>
        <end position="228"/>
    </location>
</feature>
<dbReference type="FunFam" id="3.30.160.60:FF:000446">
    <property type="entry name" value="Zinc finger protein"/>
    <property type="match status" value="1"/>
</dbReference>
<sequence length="644" mass="69583">MSDNFHHPDDDIPIDPALHDLTSDHTLDNSAMSNGQSYYMDQLEREIQSLLDQSALDASAALMHAAAQQKQATSASSIGSESGEKAPSHMRHEDSAFNGGHIESELASALNFAAILEAATKHIQGSHRVVENGSSHSGRHKGRDGDKLTMTTRVAPSFLSLTADDRPTTPSGALGNGSGTDGSEFLFDEDPETGAEDDSDGARLSSPPLPSDHDDTITGDSTSRVPGDFGDLSDIFTIASHFDQEDGSAQSDLPDLTERTVTDRVELIPSPARPTISLHPHRTTPVPPPPPIVHNSNILQPVASTSSSLTGQSNGGPHILVMRQDDGTETTGASGSNSGKGKKKSGKGENGPGNGSTGAATKKVPKVHTCENCSKTFSRRSDLGRHMRIHTGERPYPCPQPGCGKTFIQRSALSVHQRVHTGEKPHFCEYPGCGRTFSDSSSLARHRRTHTGKRPYMCEEATCDKTFTRRTTLTAHMKNVHDKTWEPDPTIKYSFRDLKKAKLTEDEIDLEEKIIQHIVAASQAATQPWPPNNPSDVPVQVALSADIAMAIAQKAKQHVYGGDMDIDIDEDEDDEDMGSSEPEMFGLSMSRMRGGIDEEMRDGMAVPLLEGVGEEDDDLGIPIPLRTRKGKEPVGIVGMKRKRY</sequence>
<dbReference type="InterPro" id="IPR013087">
    <property type="entry name" value="Znf_C2H2_type"/>
</dbReference>
<dbReference type="PROSITE" id="PS50157">
    <property type="entry name" value="ZINC_FINGER_C2H2_2"/>
    <property type="match status" value="4"/>
</dbReference>
<evidence type="ECO:0000256" key="1">
    <source>
        <dbReference type="ARBA" id="ARBA00004123"/>
    </source>
</evidence>
<reference evidence="14 15" key="1">
    <citation type="submission" date="2022-09" db="EMBL/GenBank/DDBJ databases">
        <authorList>
            <person name="Palmer J.M."/>
        </authorList>
    </citation>
    <scope>NUCLEOTIDE SEQUENCE [LARGE SCALE GENOMIC DNA]</scope>
    <source>
        <strain evidence="14 15">DSM 7382</strain>
    </source>
</reference>
<keyword evidence="15" id="KW-1185">Reference proteome</keyword>
<keyword evidence="4" id="KW-0677">Repeat</keyword>
<evidence type="ECO:0000256" key="3">
    <source>
        <dbReference type="ARBA" id="ARBA00022723"/>
    </source>
</evidence>
<keyword evidence="5 11" id="KW-0863">Zinc-finger</keyword>
<dbReference type="AlphaFoldDB" id="A0AAW0GRN2"/>
<evidence type="ECO:0000256" key="8">
    <source>
        <dbReference type="ARBA" id="ARBA00023125"/>
    </source>
</evidence>
<dbReference type="SMART" id="SM00355">
    <property type="entry name" value="ZnF_C2H2"/>
    <property type="match status" value="4"/>
</dbReference>
<protein>
    <recommendedName>
        <fullName evidence="13">C2H2-type domain-containing protein</fullName>
    </recommendedName>
</protein>
<keyword evidence="7" id="KW-0805">Transcription regulation</keyword>
<dbReference type="GO" id="GO:0008270">
    <property type="term" value="F:zinc ion binding"/>
    <property type="evidence" value="ECO:0007669"/>
    <property type="project" value="UniProtKB-KW"/>
</dbReference>
<evidence type="ECO:0000256" key="6">
    <source>
        <dbReference type="ARBA" id="ARBA00022833"/>
    </source>
</evidence>
<feature type="region of interest" description="Disordered" evidence="12">
    <location>
        <begin position="71"/>
        <end position="96"/>
    </location>
</feature>
<feature type="domain" description="C2H2-type" evidence="13">
    <location>
        <begin position="368"/>
        <end position="395"/>
    </location>
</feature>
<name>A0AAW0GRN2_9APHY</name>
<gene>
    <name evidence="14" type="ORF">QCA50_003282</name>
</gene>
<feature type="compositionally biased region" description="Basic and acidic residues" evidence="12">
    <location>
        <begin position="82"/>
        <end position="95"/>
    </location>
</feature>
<keyword evidence="6" id="KW-0862">Zinc</keyword>
<dbReference type="Proteomes" id="UP001385951">
    <property type="component" value="Unassembled WGS sequence"/>
</dbReference>
<dbReference type="GO" id="GO:0000978">
    <property type="term" value="F:RNA polymerase II cis-regulatory region sequence-specific DNA binding"/>
    <property type="evidence" value="ECO:0007669"/>
    <property type="project" value="TreeGrafter"/>
</dbReference>
<evidence type="ECO:0000256" key="11">
    <source>
        <dbReference type="PROSITE-ProRule" id="PRU00042"/>
    </source>
</evidence>
<feature type="domain" description="C2H2-type" evidence="13">
    <location>
        <begin position="426"/>
        <end position="455"/>
    </location>
</feature>
<feature type="region of interest" description="Disordered" evidence="12">
    <location>
        <begin position="327"/>
        <end position="363"/>
    </location>
</feature>
<keyword evidence="9" id="KW-0804">Transcription</keyword>